<keyword evidence="3" id="KW-0949">S-adenosyl-L-methionine</keyword>
<dbReference type="SUPFAM" id="SSF53335">
    <property type="entry name" value="S-adenosyl-L-methionine-dependent methyltransferases"/>
    <property type="match status" value="1"/>
</dbReference>
<protein>
    <recommendedName>
        <fullName evidence="5">O-methyltransferase C-terminal domain-containing protein</fullName>
    </recommendedName>
</protein>
<dbReference type="PANTHER" id="PTHR11746">
    <property type="entry name" value="O-METHYLTRANSFERASE"/>
    <property type="match status" value="1"/>
</dbReference>
<accession>A0AAP0PTQ8</accession>
<feature type="compositionally biased region" description="Low complexity" evidence="4">
    <location>
        <begin position="1"/>
        <end position="15"/>
    </location>
</feature>
<evidence type="ECO:0000259" key="5">
    <source>
        <dbReference type="Pfam" id="PF00891"/>
    </source>
</evidence>
<dbReference type="GO" id="GO:0032259">
    <property type="term" value="P:methylation"/>
    <property type="evidence" value="ECO:0007669"/>
    <property type="project" value="UniProtKB-KW"/>
</dbReference>
<evidence type="ECO:0000256" key="4">
    <source>
        <dbReference type="SAM" id="MobiDB-lite"/>
    </source>
</evidence>
<evidence type="ECO:0000256" key="1">
    <source>
        <dbReference type="ARBA" id="ARBA00022603"/>
    </source>
</evidence>
<evidence type="ECO:0000313" key="6">
    <source>
        <dbReference type="EMBL" id="KAK9152651.1"/>
    </source>
</evidence>
<keyword evidence="2" id="KW-0808">Transferase</keyword>
<dbReference type="InterPro" id="IPR001077">
    <property type="entry name" value="COMT_C"/>
</dbReference>
<gene>
    <name evidence="6" type="ORF">Sjap_000131</name>
</gene>
<feature type="domain" description="O-methyltransferase C-terminal" evidence="5">
    <location>
        <begin position="85"/>
        <end position="208"/>
    </location>
</feature>
<dbReference type="AlphaFoldDB" id="A0AAP0PTQ8"/>
<dbReference type="InterPro" id="IPR016461">
    <property type="entry name" value="COMT-like"/>
</dbReference>
<proteinExistence type="predicted"/>
<organism evidence="6 7">
    <name type="scientific">Stephania japonica</name>
    <dbReference type="NCBI Taxonomy" id="461633"/>
    <lineage>
        <taxon>Eukaryota</taxon>
        <taxon>Viridiplantae</taxon>
        <taxon>Streptophyta</taxon>
        <taxon>Embryophyta</taxon>
        <taxon>Tracheophyta</taxon>
        <taxon>Spermatophyta</taxon>
        <taxon>Magnoliopsida</taxon>
        <taxon>Ranunculales</taxon>
        <taxon>Menispermaceae</taxon>
        <taxon>Menispermoideae</taxon>
        <taxon>Cissampelideae</taxon>
        <taxon>Stephania</taxon>
    </lineage>
</organism>
<evidence type="ECO:0000313" key="7">
    <source>
        <dbReference type="Proteomes" id="UP001417504"/>
    </source>
</evidence>
<keyword evidence="1" id="KW-0489">Methyltransferase</keyword>
<dbReference type="Pfam" id="PF00891">
    <property type="entry name" value="Methyltransf_2"/>
    <property type="match status" value="1"/>
</dbReference>
<reference evidence="6 7" key="1">
    <citation type="submission" date="2024-01" db="EMBL/GenBank/DDBJ databases">
        <title>Genome assemblies of Stephania.</title>
        <authorList>
            <person name="Yang L."/>
        </authorList>
    </citation>
    <scope>NUCLEOTIDE SEQUENCE [LARGE SCALE GENOMIC DNA]</scope>
    <source>
        <strain evidence="6">QJT</strain>
        <tissue evidence="6">Leaf</tissue>
    </source>
</reference>
<dbReference type="EMBL" id="JBBNAE010000001">
    <property type="protein sequence ID" value="KAK9152651.1"/>
    <property type="molecule type" value="Genomic_DNA"/>
</dbReference>
<sequence length="306" mass="33386">MAVRSPSPRSSNPSTTPHPPPRRHVSRPRHALARLPTCLTATSPGAGCEVQYGLTRASKWLLREAKLSLAPFALLETHPVMMTPWHYLSRSVEVGGEPFEMAYGTNCCDYAFVDREYDKIFNAGMECTAKIVMKMVLNGYKSGFDGLGTVVEVGGGTGMFIREIVMANPGLKGVLLNVPHVVASAPDHPDVVKIGGDMFVEVPQGDAVNCRKAIPESGKVVIVDAVVHPEKEGLFEFTRVGRLTVQAFFHTAMEAEMDDLECQAYGSSLFKILVSPITLKFDSTIWESGVVFLIDEDIEATMLTPN</sequence>
<comment type="caution">
    <text evidence="6">The sequence shown here is derived from an EMBL/GenBank/DDBJ whole genome shotgun (WGS) entry which is preliminary data.</text>
</comment>
<dbReference type="Gene3D" id="3.40.50.150">
    <property type="entry name" value="Vaccinia Virus protein VP39"/>
    <property type="match status" value="1"/>
</dbReference>
<name>A0AAP0PTQ8_9MAGN</name>
<dbReference type="Proteomes" id="UP001417504">
    <property type="component" value="Unassembled WGS sequence"/>
</dbReference>
<dbReference type="GO" id="GO:0008171">
    <property type="term" value="F:O-methyltransferase activity"/>
    <property type="evidence" value="ECO:0007669"/>
    <property type="project" value="InterPro"/>
</dbReference>
<dbReference type="InterPro" id="IPR029063">
    <property type="entry name" value="SAM-dependent_MTases_sf"/>
</dbReference>
<evidence type="ECO:0000256" key="2">
    <source>
        <dbReference type="ARBA" id="ARBA00022679"/>
    </source>
</evidence>
<evidence type="ECO:0000256" key="3">
    <source>
        <dbReference type="ARBA" id="ARBA00022691"/>
    </source>
</evidence>
<keyword evidence="7" id="KW-1185">Reference proteome</keyword>
<feature type="compositionally biased region" description="Basic residues" evidence="4">
    <location>
        <begin position="20"/>
        <end position="29"/>
    </location>
</feature>
<feature type="region of interest" description="Disordered" evidence="4">
    <location>
        <begin position="1"/>
        <end position="29"/>
    </location>
</feature>
<dbReference type="PROSITE" id="PS51683">
    <property type="entry name" value="SAM_OMT_II"/>
    <property type="match status" value="1"/>
</dbReference>